<dbReference type="AlphaFoldDB" id="A0A9P8JXX1"/>
<feature type="compositionally biased region" description="Basic and acidic residues" evidence="1">
    <location>
        <begin position="80"/>
        <end position="90"/>
    </location>
</feature>
<dbReference type="EMBL" id="JAHFXS010000478">
    <property type="protein sequence ID" value="KAG9984593.1"/>
    <property type="molecule type" value="Genomic_DNA"/>
</dbReference>
<feature type="region of interest" description="Disordered" evidence="1">
    <location>
        <begin position="123"/>
        <end position="148"/>
    </location>
</feature>
<organism evidence="2 3">
    <name type="scientific">Aureobasidium melanogenum</name>
    <name type="common">Aureobasidium pullulans var. melanogenum</name>
    <dbReference type="NCBI Taxonomy" id="46634"/>
    <lineage>
        <taxon>Eukaryota</taxon>
        <taxon>Fungi</taxon>
        <taxon>Dikarya</taxon>
        <taxon>Ascomycota</taxon>
        <taxon>Pezizomycotina</taxon>
        <taxon>Dothideomycetes</taxon>
        <taxon>Dothideomycetidae</taxon>
        <taxon>Dothideales</taxon>
        <taxon>Saccotheciaceae</taxon>
        <taxon>Aureobasidium</taxon>
    </lineage>
</organism>
<evidence type="ECO:0000313" key="2">
    <source>
        <dbReference type="EMBL" id="KAG9984593.1"/>
    </source>
</evidence>
<feature type="region of interest" description="Disordered" evidence="1">
    <location>
        <begin position="53"/>
        <end position="90"/>
    </location>
</feature>
<reference evidence="2" key="2">
    <citation type="submission" date="2021-08" db="EMBL/GenBank/DDBJ databases">
        <authorList>
            <person name="Gostincar C."/>
            <person name="Sun X."/>
            <person name="Song Z."/>
            <person name="Gunde-Cimerman N."/>
        </authorList>
    </citation>
    <scope>NUCLEOTIDE SEQUENCE</scope>
    <source>
        <strain evidence="2">EXF-9298</strain>
    </source>
</reference>
<reference evidence="2" key="1">
    <citation type="journal article" date="2021" name="J Fungi (Basel)">
        <title>Virulence traits and population genomics of the black yeast Aureobasidium melanogenum.</title>
        <authorList>
            <person name="Cernosa A."/>
            <person name="Sun X."/>
            <person name="Gostincar C."/>
            <person name="Fang C."/>
            <person name="Gunde-Cimerman N."/>
            <person name="Song Z."/>
        </authorList>
    </citation>
    <scope>NUCLEOTIDE SEQUENCE</scope>
    <source>
        <strain evidence="2">EXF-9298</strain>
    </source>
</reference>
<protein>
    <submittedName>
        <fullName evidence="2">Uncharacterized protein</fullName>
    </submittedName>
</protein>
<evidence type="ECO:0000256" key="1">
    <source>
        <dbReference type="SAM" id="MobiDB-lite"/>
    </source>
</evidence>
<name>A0A9P8JXX1_AURME</name>
<feature type="non-terminal residue" evidence="2">
    <location>
        <position position="175"/>
    </location>
</feature>
<gene>
    <name evidence="2" type="ORF">KCU98_g5311</name>
</gene>
<proteinExistence type="predicted"/>
<accession>A0A9P8JXX1</accession>
<dbReference type="Proteomes" id="UP000729357">
    <property type="component" value="Unassembled WGS sequence"/>
</dbReference>
<feature type="compositionally biased region" description="Polar residues" evidence="1">
    <location>
        <begin position="123"/>
        <end position="133"/>
    </location>
</feature>
<evidence type="ECO:0000313" key="3">
    <source>
        <dbReference type="Proteomes" id="UP000729357"/>
    </source>
</evidence>
<keyword evidence="3" id="KW-1185">Reference proteome</keyword>
<comment type="caution">
    <text evidence="2">The sequence shown here is derived from an EMBL/GenBank/DDBJ whole genome shotgun (WGS) entry which is preliminary data.</text>
</comment>
<sequence length="175" mass="19536">MIPVICTTNIEPELINEFLVKAYAADTDAPEDLCILTTKDWSHYRNEARLSPGEAQKQGRVAVPRGGGPMESPSRPPWTKRFETPFKDRDPKDIAQTLRSAEGLLSNMNKEFCIVLDEQTVQDKTSNTANSIPSTSKKKSKTYSSRDSHVVTHRSTNLPFNCLCMAERTGCPVFS</sequence>